<proteinExistence type="predicted"/>
<dbReference type="Proteomes" id="UP001140560">
    <property type="component" value="Unassembled WGS sequence"/>
</dbReference>
<evidence type="ECO:0000313" key="1">
    <source>
        <dbReference type="EMBL" id="KAJ4369909.1"/>
    </source>
</evidence>
<comment type="caution">
    <text evidence="1">The sequence shown here is derived from an EMBL/GenBank/DDBJ whole genome shotgun (WGS) entry which is preliminary data.</text>
</comment>
<sequence length="481" mass="53271">MAATSGTSGSGEPDMVLIGELLEEISRKPPAVGARKLLVEHYLSVGWLDAAMDNAKELKSLAPKDPDVPKFLQLLEKKPQPPATEKESVVVATAPKVETREWDPKTGRYKKSTTKLSKTPEAPSVEIGDLEHAREDLTQGHWALRARAKSVLVDLLQLQALRKQAGLSQSKSKNLSKIEAIVYPRTVPTSSKTGPPGSARSVARIIRDNPKEATSLIITDLEDTMSWTRAPHGKPLRINNDALRDTLVKRKAALESHLTDKLKVHCELALMHIEHEHEDIDRNYANTETMLGDEVKDIPRDNFYVTEDNYAWDMDELVQAIRANSGVLRNPLSKQMFTPKDIKGILIHPMGKPLAALAVEQHEMSKGVRLATIEQMEKLSNILLEDQSADTLPSRKAVDEFLAYIATLPDLEQKAIDGLKCPAKDSHTGQAYDFSIGESVRDAKGNRVCFHKTGDFIKQAAEHLRQNRGVVATDSDKCVVM</sequence>
<gene>
    <name evidence="1" type="ORF">N0V83_005673</name>
</gene>
<dbReference type="EMBL" id="JAPEUY010000009">
    <property type="protein sequence ID" value="KAJ4369909.1"/>
    <property type="molecule type" value="Genomic_DNA"/>
</dbReference>
<evidence type="ECO:0000313" key="2">
    <source>
        <dbReference type="Proteomes" id="UP001140560"/>
    </source>
</evidence>
<keyword evidence="2" id="KW-1185">Reference proteome</keyword>
<accession>A0A9W9CLH4</accession>
<protein>
    <submittedName>
        <fullName evidence="1">Uncharacterized protein</fullName>
    </submittedName>
</protein>
<organism evidence="1 2">
    <name type="scientific">Neocucurbitaria cava</name>
    <dbReference type="NCBI Taxonomy" id="798079"/>
    <lineage>
        <taxon>Eukaryota</taxon>
        <taxon>Fungi</taxon>
        <taxon>Dikarya</taxon>
        <taxon>Ascomycota</taxon>
        <taxon>Pezizomycotina</taxon>
        <taxon>Dothideomycetes</taxon>
        <taxon>Pleosporomycetidae</taxon>
        <taxon>Pleosporales</taxon>
        <taxon>Pleosporineae</taxon>
        <taxon>Cucurbitariaceae</taxon>
        <taxon>Neocucurbitaria</taxon>
    </lineage>
</organism>
<reference evidence="1" key="1">
    <citation type="submission" date="2022-10" db="EMBL/GenBank/DDBJ databases">
        <title>Tapping the CABI collections for fungal endophytes: first genome assemblies for Collariella, Neodidymelliopsis, Ascochyta clinopodiicola, Didymella pomorum, Didymosphaeria variabile, Neocosmospora piperis and Neocucurbitaria cava.</title>
        <authorList>
            <person name="Hill R."/>
        </authorList>
    </citation>
    <scope>NUCLEOTIDE SEQUENCE</scope>
    <source>
        <strain evidence="1">IMI 356814</strain>
    </source>
</reference>
<dbReference type="OrthoDB" id="5379086at2759"/>
<name>A0A9W9CLH4_9PLEO</name>
<dbReference type="AlphaFoldDB" id="A0A9W9CLH4"/>